<feature type="domain" description="CAP-associated" evidence="2">
    <location>
        <begin position="68"/>
        <end position="208"/>
    </location>
</feature>
<organism evidence="3 4">
    <name type="scientific">Lentibacillus salicampi</name>
    <dbReference type="NCBI Taxonomy" id="175306"/>
    <lineage>
        <taxon>Bacteria</taxon>
        <taxon>Bacillati</taxon>
        <taxon>Bacillota</taxon>
        <taxon>Bacilli</taxon>
        <taxon>Bacillales</taxon>
        <taxon>Bacillaceae</taxon>
        <taxon>Lentibacillus</taxon>
    </lineage>
</organism>
<dbReference type="RefSeq" id="WP_135108183.1">
    <property type="nucleotide sequence ID" value="NZ_SRHY01000001.1"/>
</dbReference>
<dbReference type="Pfam" id="PF14504">
    <property type="entry name" value="CAP_assoc_N"/>
    <property type="match status" value="1"/>
</dbReference>
<comment type="caution">
    <text evidence="3">The sequence shown here is derived from an EMBL/GenBank/DDBJ whole genome shotgun (WGS) entry which is preliminary data.</text>
</comment>
<name>A0A4Y9AF85_9BACI</name>
<gene>
    <name evidence="3" type="ORF">E4U82_01080</name>
</gene>
<accession>A0A4Y9AF85</accession>
<dbReference type="Pfam" id="PF00188">
    <property type="entry name" value="CAP"/>
    <property type="match status" value="1"/>
</dbReference>
<dbReference type="AlphaFoldDB" id="A0A4Y9AF85"/>
<evidence type="ECO:0008006" key="5">
    <source>
        <dbReference type="Google" id="ProtNLM"/>
    </source>
</evidence>
<dbReference type="InterPro" id="IPR035940">
    <property type="entry name" value="CAP_sf"/>
</dbReference>
<dbReference type="InterPro" id="IPR014044">
    <property type="entry name" value="CAP_dom"/>
</dbReference>
<evidence type="ECO:0000259" key="2">
    <source>
        <dbReference type="Pfam" id="PF14504"/>
    </source>
</evidence>
<feature type="domain" description="SCP" evidence="1">
    <location>
        <begin position="243"/>
        <end position="349"/>
    </location>
</feature>
<dbReference type="EMBL" id="SRHY01000001">
    <property type="protein sequence ID" value="TFJ94538.1"/>
    <property type="molecule type" value="Genomic_DNA"/>
</dbReference>
<dbReference type="Proteomes" id="UP000298484">
    <property type="component" value="Unassembled WGS sequence"/>
</dbReference>
<dbReference type="InterPro" id="IPR029410">
    <property type="entry name" value="CAP_assoc"/>
</dbReference>
<keyword evidence="4" id="KW-1185">Reference proteome</keyword>
<dbReference type="SUPFAM" id="SSF55797">
    <property type="entry name" value="PR-1-like"/>
    <property type="match status" value="1"/>
</dbReference>
<dbReference type="OrthoDB" id="9783944at2"/>
<evidence type="ECO:0000313" key="4">
    <source>
        <dbReference type="Proteomes" id="UP000298484"/>
    </source>
</evidence>
<sequence length="353" mass="40976">MRFIRIAVLLLVIGFGVYYLLDKSDFLTEKPNEYATGGLVQKDHKLESKEIPENRTAIPLEGDTYQWMNKTTNQLEDHFGEPVRKDPSAYGYEWWMYTNKQGQYIQFGIDHNKVKSVYALGNDLSLEPAKIGQQYEAVKDQLSFEREVTYNKELTSYTFRLSDEELQERPLVKVTDDIFLQLYFDTFTRELSAIRMLSADVLLLHRPYEIQYRGKLTDKPELSDEQWARIEEGAEQQIFHISNVLRNQHGKSDLSWDDSISEVAYLHSKDMAKNNYFSHYGQNGVGLKERLAAKDVFYQAAGENIAAQYPDALAAIHGWLNSEGHREALLNNDFTHLGVGVYQFYYTQNFLQK</sequence>
<evidence type="ECO:0000313" key="3">
    <source>
        <dbReference type="EMBL" id="TFJ94538.1"/>
    </source>
</evidence>
<dbReference type="PANTHER" id="PTHR31157">
    <property type="entry name" value="SCP DOMAIN-CONTAINING PROTEIN"/>
    <property type="match status" value="1"/>
</dbReference>
<dbReference type="PANTHER" id="PTHR31157:SF26">
    <property type="entry name" value="SCP-LIKE EXTRACELLULAR PROTEIN"/>
    <property type="match status" value="1"/>
</dbReference>
<evidence type="ECO:0000259" key="1">
    <source>
        <dbReference type="Pfam" id="PF00188"/>
    </source>
</evidence>
<dbReference type="CDD" id="cd05379">
    <property type="entry name" value="CAP_bacterial"/>
    <property type="match status" value="1"/>
</dbReference>
<protein>
    <recommendedName>
        <fullName evidence="5">CAP domain-containing protein</fullName>
    </recommendedName>
</protein>
<proteinExistence type="predicted"/>
<dbReference type="Gene3D" id="3.40.33.10">
    <property type="entry name" value="CAP"/>
    <property type="match status" value="1"/>
</dbReference>
<reference evidence="3 4" key="1">
    <citation type="submission" date="2019-03" db="EMBL/GenBank/DDBJ databases">
        <title>Genome sequence of Lentibacillus salicampi ATCC BAA-719.</title>
        <authorList>
            <person name="Maclea K.S."/>
            <person name="Simoes Junior M."/>
        </authorList>
    </citation>
    <scope>NUCLEOTIDE SEQUENCE [LARGE SCALE GENOMIC DNA]</scope>
    <source>
        <strain evidence="3 4">ATCC BAA-719</strain>
    </source>
</reference>